<reference evidence="2" key="1">
    <citation type="submission" date="2020-05" db="EMBL/GenBank/DDBJ databases">
        <authorList>
            <person name="Chiriac C."/>
            <person name="Salcher M."/>
            <person name="Ghai R."/>
            <person name="Kavagutti S V."/>
        </authorList>
    </citation>
    <scope>NUCLEOTIDE SEQUENCE</scope>
</reference>
<keyword evidence="1" id="KW-0472">Membrane</keyword>
<proteinExistence type="predicted"/>
<protein>
    <submittedName>
        <fullName evidence="2">Unannotated protein</fullName>
    </submittedName>
</protein>
<dbReference type="EMBL" id="CAFBLQ010000053">
    <property type="protein sequence ID" value="CAB4869230.1"/>
    <property type="molecule type" value="Genomic_DNA"/>
</dbReference>
<sequence length="85" mass="10041">MGIAMATRLRQSMRDFEDAFLEESEADRLRRDELHRQATARTHSRRLERQHRHGTLRFSMLMLLLVVTAVIVTVAMFETLYYVMG</sequence>
<organism evidence="2">
    <name type="scientific">freshwater metagenome</name>
    <dbReference type="NCBI Taxonomy" id="449393"/>
    <lineage>
        <taxon>unclassified sequences</taxon>
        <taxon>metagenomes</taxon>
        <taxon>ecological metagenomes</taxon>
    </lineage>
</organism>
<evidence type="ECO:0000256" key="1">
    <source>
        <dbReference type="SAM" id="Phobius"/>
    </source>
</evidence>
<dbReference type="AlphaFoldDB" id="A0A6J7DI58"/>
<keyword evidence="1" id="KW-1133">Transmembrane helix</keyword>
<accession>A0A6J7DI58</accession>
<feature type="transmembrane region" description="Helical" evidence="1">
    <location>
        <begin position="55"/>
        <end position="77"/>
    </location>
</feature>
<keyword evidence="1" id="KW-0812">Transmembrane</keyword>
<evidence type="ECO:0000313" key="2">
    <source>
        <dbReference type="EMBL" id="CAB4869230.1"/>
    </source>
</evidence>
<name>A0A6J7DI58_9ZZZZ</name>
<gene>
    <name evidence="2" type="ORF">UFOPK3423_00647</name>
</gene>